<comment type="caution">
    <text evidence="3">The sequence shown here is derived from an EMBL/GenBank/DDBJ whole genome shotgun (WGS) entry which is preliminary data.</text>
</comment>
<evidence type="ECO:0000259" key="2">
    <source>
        <dbReference type="PROSITE" id="PS50902"/>
    </source>
</evidence>
<dbReference type="SUPFAM" id="SSF56281">
    <property type="entry name" value="Metallo-hydrolase/oxidoreductase"/>
    <property type="match status" value="1"/>
</dbReference>
<organism evidence="3 4">
    <name type="scientific">Teretinema zuelzerae</name>
    <dbReference type="NCBI Taxonomy" id="156"/>
    <lineage>
        <taxon>Bacteria</taxon>
        <taxon>Pseudomonadati</taxon>
        <taxon>Spirochaetota</taxon>
        <taxon>Spirochaetia</taxon>
        <taxon>Spirochaetales</taxon>
        <taxon>Treponemataceae</taxon>
        <taxon>Teretinema</taxon>
    </lineage>
</organism>
<reference evidence="3" key="1">
    <citation type="submission" date="2021-08" db="EMBL/GenBank/DDBJ databases">
        <title>Comparative analyses of Brucepasteria parasyntrophica and Teretinema zuelzerae.</title>
        <authorList>
            <person name="Song Y."/>
            <person name="Brune A."/>
        </authorList>
    </citation>
    <scope>NUCLEOTIDE SEQUENCE</scope>
    <source>
        <strain evidence="3">DSM 1903</strain>
    </source>
</reference>
<dbReference type="InterPro" id="IPR016440">
    <property type="entry name" value="Rubredoxin-O_OxRdtase"/>
</dbReference>
<dbReference type="InterPro" id="IPR045761">
    <property type="entry name" value="ODP_dom"/>
</dbReference>
<dbReference type="GO" id="GO:0009055">
    <property type="term" value="F:electron transfer activity"/>
    <property type="evidence" value="ECO:0007669"/>
    <property type="project" value="InterPro"/>
</dbReference>
<keyword evidence="4" id="KW-1185">Reference proteome</keyword>
<dbReference type="InterPro" id="IPR029039">
    <property type="entry name" value="Flavoprotein-like_sf"/>
</dbReference>
<dbReference type="EMBL" id="JAINWA010000003">
    <property type="protein sequence ID" value="MCD1655332.1"/>
    <property type="molecule type" value="Genomic_DNA"/>
</dbReference>
<name>A0AAE3JIL2_9SPIR</name>
<dbReference type="Gene3D" id="3.40.50.360">
    <property type="match status" value="1"/>
</dbReference>
<dbReference type="GO" id="GO:0046872">
    <property type="term" value="F:metal ion binding"/>
    <property type="evidence" value="ECO:0007669"/>
    <property type="project" value="InterPro"/>
</dbReference>
<dbReference type="InterPro" id="IPR001279">
    <property type="entry name" value="Metallo-B-lactamas"/>
</dbReference>
<dbReference type="Gene3D" id="3.60.15.10">
    <property type="entry name" value="Ribonuclease Z/Hydroxyacylglutathione hydrolase-like"/>
    <property type="match status" value="1"/>
</dbReference>
<dbReference type="PANTHER" id="PTHR43717">
    <property type="entry name" value="ANAEROBIC NITRIC OXIDE REDUCTASE FLAVORUBREDOXIN"/>
    <property type="match status" value="1"/>
</dbReference>
<proteinExistence type="inferred from homology"/>
<dbReference type="GO" id="GO:0016491">
    <property type="term" value="F:oxidoreductase activity"/>
    <property type="evidence" value="ECO:0007669"/>
    <property type="project" value="InterPro"/>
</dbReference>
<dbReference type="PROSITE" id="PS50902">
    <property type="entry name" value="FLAVODOXIN_LIKE"/>
    <property type="match status" value="1"/>
</dbReference>
<dbReference type="RefSeq" id="WP_230756339.1">
    <property type="nucleotide sequence ID" value="NZ_JAINWA010000003.1"/>
</dbReference>
<dbReference type="Pfam" id="PF19583">
    <property type="entry name" value="ODP"/>
    <property type="match status" value="1"/>
</dbReference>
<evidence type="ECO:0000313" key="4">
    <source>
        <dbReference type="Proteomes" id="UP001198163"/>
    </source>
</evidence>
<dbReference type="InterPro" id="IPR036866">
    <property type="entry name" value="RibonucZ/Hydroxyglut_hydro"/>
</dbReference>
<feature type="domain" description="Flavodoxin-like" evidence="2">
    <location>
        <begin position="263"/>
        <end position="400"/>
    </location>
</feature>
<accession>A0AAE3JIL2</accession>
<dbReference type="Proteomes" id="UP001198163">
    <property type="component" value="Unassembled WGS sequence"/>
</dbReference>
<dbReference type="PIRSF" id="PIRSF005243">
    <property type="entry name" value="ROO"/>
    <property type="match status" value="1"/>
</dbReference>
<dbReference type="CDD" id="cd07709">
    <property type="entry name" value="flavodiiron_proteins_MBL-fold"/>
    <property type="match status" value="1"/>
</dbReference>
<dbReference type="AlphaFoldDB" id="A0AAE3JIL2"/>
<gene>
    <name evidence="3" type="ORF">K7J14_11570</name>
</gene>
<sequence>MNAHEITPGVFAIHADIKSAARFEGIWPIPHGVTLNSYIVKGEKTALIDLAKDWSGSIEQYERQLETAGTSFEAIDYLILNHLEPDHTAFIVELRKRNPKAEILSTPKGIALVKNFFKIPEGLREVKTGDSLDLGAGRVLEFFETPNIHWPETMMTYDRAGGTLFSCDAFGSYGTLGDRVFDDEFTAEEHAFYEHESLRYYSNIVSSFSAFVTKALDKLKALEVKTVAPSHGIIWRKNPKTICDRYAKYAGYNTGTAPCEKEICIIWGSMYGYTKAGLEAVIAGIEAEKVPYTIHQVPDTDASFVLADAYKAAGLVIAMPTYEYKMFPPMAHILDLFERKHFTGKKALRIGSWGWVGGAKKEYEERIAAFKWTSVESVEWQGVASEADLALLKERGRELAKLVKE</sequence>
<comment type="similarity">
    <text evidence="1">In the N-terminal section; belongs to the zinc metallo-hydrolase group 3 family.</text>
</comment>
<protein>
    <submittedName>
        <fullName evidence="3">FprA family A-type flavoprotein</fullName>
    </submittedName>
</protein>
<dbReference type="PANTHER" id="PTHR43717:SF1">
    <property type="entry name" value="ANAEROBIC NITRIC OXIDE REDUCTASE FLAVORUBREDOXIN"/>
    <property type="match status" value="1"/>
</dbReference>
<dbReference type="GO" id="GO:0010181">
    <property type="term" value="F:FMN binding"/>
    <property type="evidence" value="ECO:0007669"/>
    <property type="project" value="InterPro"/>
</dbReference>
<dbReference type="SMART" id="SM00849">
    <property type="entry name" value="Lactamase_B"/>
    <property type="match status" value="1"/>
</dbReference>
<evidence type="ECO:0000313" key="3">
    <source>
        <dbReference type="EMBL" id="MCD1655332.1"/>
    </source>
</evidence>
<evidence type="ECO:0000256" key="1">
    <source>
        <dbReference type="ARBA" id="ARBA00007121"/>
    </source>
</evidence>
<dbReference type="InterPro" id="IPR008254">
    <property type="entry name" value="Flavodoxin/NO_synth"/>
</dbReference>
<dbReference type="SUPFAM" id="SSF52218">
    <property type="entry name" value="Flavoproteins"/>
    <property type="match status" value="1"/>
</dbReference>